<organism evidence="1 2">
    <name type="scientific">Rhizophagus clarus</name>
    <dbReference type="NCBI Taxonomy" id="94130"/>
    <lineage>
        <taxon>Eukaryota</taxon>
        <taxon>Fungi</taxon>
        <taxon>Fungi incertae sedis</taxon>
        <taxon>Mucoromycota</taxon>
        <taxon>Glomeromycotina</taxon>
        <taxon>Glomeromycetes</taxon>
        <taxon>Glomerales</taxon>
        <taxon>Glomeraceae</taxon>
        <taxon>Rhizophagus</taxon>
    </lineage>
</organism>
<comment type="caution">
    <text evidence="1">The sequence shown here is derived from an EMBL/GenBank/DDBJ whole genome shotgun (WGS) entry which is preliminary data.</text>
</comment>
<dbReference type="AlphaFoldDB" id="A0A8H3KT28"/>
<evidence type="ECO:0000313" key="1">
    <source>
        <dbReference type="EMBL" id="GES72481.1"/>
    </source>
</evidence>
<evidence type="ECO:0000313" key="2">
    <source>
        <dbReference type="Proteomes" id="UP000615446"/>
    </source>
</evidence>
<accession>A0A8H3KT28</accession>
<gene>
    <name evidence="1" type="ORF">RCL2_000004400</name>
</gene>
<protein>
    <submittedName>
        <fullName evidence="1">Uncharacterized protein</fullName>
    </submittedName>
</protein>
<reference evidence="1" key="1">
    <citation type="submission" date="2019-10" db="EMBL/GenBank/DDBJ databases">
        <title>Conservation and host-specific expression of non-tandemly repeated heterogenous ribosome RNA gene in arbuscular mycorrhizal fungi.</title>
        <authorList>
            <person name="Maeda T."/>
            <person name="Kobayashi Y."/>
            <person name="Nakagawa T."/>
            <person name="Ezawa T."/>
            <person name="Yamaguchi K."/>
            <person name="Bino T."/>
            <person name="Nishimoto Y."/>
            <person name="Shigenobu S."/>
            <person name="Kawaguchi M."/>
        </authorList>
    </citation>
    <scope>NUCLEOTIDE SEQUENCE</scope>
    <source>
        <strain evidence="1">HR1</strain>
    </source>
</reference>
<dbReference type="Proteomes" id="UP000615446">
    <property type="component" value="Unassembled WGS sequence"/>
</dbReference>
<sequence length="90" mass="10658">MNWQMFEGLNETDSSILNENDIIKLIQEKMNETDKNDESEKKLELISFGDAIKSLTKWITFFEQQQLDEFRTKDMDVFNKYLSLTQQLAA</sequence>
<dbReference type="OrthoDB" id="2436443at2759"/>
<name>A0A8H3KT28_9GLOM</name>
<proteinExistence type="predicted"/>
<dbReference type="EMBL" id="BLAL01000002">
    <property type="protein sequence ID" value="GES72481.1"/>
    <property type="molecule type" value="Genomic_DNA"/>
</dbReference>